<dbReference type="InterPro" id="IPR001509">
    <property type="entry name" value="Epimerase_deHydtase"/>
</dbReference>
<dbReference type="InterPro" id="IPR036291">
    <property type="entry name" value="NAD(P)-bd_dom_sf"/>
</dbReference>
<dbReference type="GeneID" id="69057395"/>
<feature type="domain" description="NAD-dependent epimerase/dehydratase" evidence="1">
    <location>
        <begin position="4"/>
        <end position="211"/>
    </location>
</feature>
<organism evidence="2 3">
    <name type="scientific">Lentilactobacillus hilgardii</name>
    <name type="common">Lactobacillus hilgardii</name>
    <dbReference type="NCBI Taxonomy" id="1588"/>
    <lineage>
        <taxon>Bacteria</taxon>
        <taxon>Bacillati</taxon>
        <taxon>Bacillota</taxon>
        <taxon>Bacilli</taxon>
        <taxon>Lactobacillales</taxon>
        <taxon>Lactobacillaceae</taxon>
        <taxon>Lentilactobacillus</taxon>
    </lineage>
</organism>
<gene>
    <name evidence="2" type="ORF">GQR93_03360</name>
</gene>
<evidence type="ECO:0000259" key="1">
    <source>
        <dbReference type="Pfam" id="PF01370"/>
    </source>
</evidence>
<name>A0A6P1E6M3_LENHI</name>
<protein>
    <submittedName>
        <fullName evidence="2">NAD-dependent epimerase/dehydratase family protein</fullName>
    </submittedName>
</protein>
<dbReference type="AlphaFoldDB" id="A0A6P1E6M3"/>
<dbReference type="Gene3D" id="3.40.50.720">
    <property type="entry name" value="NAD(P)-binding Rossmann-like Domain"/>
    <property type="match status" value="1"/>
</dbReference>
<dbReference type="Pfam" id="PF01370">
    <property type="entry name" value="Epimerase"/>
    <property type="match status" value="1"/>
</dbReference>
<evidence type="ECO:0000313" key="2">
    <source>
        <dbReference type="EMBL" id="QHB51325.1"/>
    </source>
</evidence>
<dbReference type="InterPro" id="IPR050177">
    <property type="entry name" value="Lipid_A_modif_metabolic_enz"/>
</dbReference>
<dbReference type="SMR" id="A0A6P1E6M3"/>
<proteinExistence type="predicted"/>
<dbReference type="RefSeq" id="WP_003552263.1">
    <property type="nucleotide sequence ID" value="NZ_CABKOL010000106.1"/>
</dbReference>
<accession>A0A6P1E6M3</accession>
<dbReference type="Proteomes" id="UP000465035">
    <property type="component" value="Chromosome"/>
</dbReference>
<evidence type="ECO:0000313" key="3">
    <source>
        <dbReference type="Proteomes" id="UP000465035"/>
    </source>
</evidence>
<dbReference type="PANTHER" id="PTHR43245:SF13">
    <property type="entry name" value="UDP-D-APIOSE_UDP-D-XYLOSE SYNTHASE 2"/>
    <property type="match status" value="1"/>
</dbReference>
<reference evidence="2 3" key="1">
    <citation type="submission" date="2019-12" db="EMBL/GenBank/DDBJ databases">
        <title>Lactobacillus hilgardii FLUB.</title>
        <authorList>
            <person name="Gustaw K."/>
        </authorList>
    </citation>
    <scope>NUCLEOTIDE SEQUENCE [LARGE SCALE GENOMIC DNA]</scope>
    <source>
        <strain evidence="2 3">FLUB</strain>
    </source>
</reference>
<dbReference type="EMBL" id="CP047121">
    <property type="protein sequence ID" value="QHB51325.1"/>
    <property type="molecule type" value="Genomic_DNA"/>
</dbReference>
<dbReference type="PANTHER" id="PTHR43245">
    <property type="entry name" value="BIFUNCTIONAL POLYMYXIN RESISTANCE PROTEIN ARNA"/>
    <property type="match status" value="1"/>
</dbReference>
<sequence length="305" mass="34424">MQTILGSNGQIGQELAKELAHHYTQDIRLVSRHPRKVNSNDQLLPADLLDFNDTNQAIAGSDIVYFTVGLPNDSAIWEAQFPIITENVLKACEANHSKLVFFDNTYMYAKTNQPQTEESPFLPTGRKSVVRAQIANMVLQEMAAGKLTAVICRAPEFYGPAKTKSITNNLIFNNIIEDKLVKIPVSDQTLRTLIWTPDASRAMALIGNTADAYDQTWHLPTADSLTYHDLILLSQRITGKSIKAIVIKPWVFKLAGFFNQNARELQELLPRYTVDNIFLSDKFKRRFPDFQVTSIQEGIKEIVQQ</sequence>
<dbReference type="SUPFAM" id="SSF51735">
    <property type="entry name" value="NAD(P)-binding Rossmann-fold domains"/>
    <property type="match status" value="1"/>
</dbReference>